<keyword evidence="1" id="KW-0489">Methyltransferase</keyword>
<evidence type="ECO:0000313" key="1">
    <source>
        <dbReference type="EMBL" id="KAL1556110.1"/>
    </source>
</evidence>
<dbReference type="AlphaFoldDB" id="A0ABD1HI27"/>
<gene>
    <name evidence="1" type="ORF">AAHA92_11772</name>
</gene>
<accession>A0ABD1HI27</accession>
<name>A0ABD1HI27_SALDI</name>
<dbReference type="EC" id="2.1.1.313" evidence="1"/>
<comment type="caution">
    <text evidence="1">The sequence shown here is derived from an EMBL/GenBank/DDBJ whole genome shotgun (WGS) entry which is preliminary data.</text>
</comment>
<dbReference type="InterPro" id="IPR044296">
    <property type="entry name" value="HIPP46"/>
</dbReference>
<dbReference type="GO" id="GO:0008168">
    <property type="term" value="F:methyltransferase activity"/>
    <property type="evidence" value="ECO:0007669"/>
    <property type="project" value="UniProtKB-KW"/>
</dbReference>
<keyword evidence="2" id="KW-1185">Reference proteome</keyword>
<organism evidence="1 2">
    <name type="scientific">Salvia divinorum</name>
    <name type="common">Maria pastora</name>
    <name type="synonym">Diviner's sage</name>
    <dbReference type="NCBI Taxonomy" id="28513"/>
    <lineage>
        <taxon>Eukaryota</taxon>
        <taxon>Viridiplantae</taxon>
        <taxon>Streptophyta</taxon>
        <taxon>Embryophyta</taxon>
        <taxon>Tracheophyta</taxon>
        <taxon>Spermatophyta</taxon>
        <taxon>Magnoliopsida</taxon>
        <taxon>eudicotyledons</taxon>
        <taxon>Gunneridae</taxon>
        <taxon>Pentapetalae</taxon>
        <taxon>asterids</taxon>
        <taxon>lamiids</taxon>
        <taxon>Lamiales</taxon>
        <taxon>Lamiaceae</taxon>
        <taxon>Nepetoideae</taxon>
        <taxon>Mentheae</taxon>
        <taxon>Salviinae</taxon>
        <taxon>Salvia</taxon>
        <taxon>Salvia subgen. Calosphace</taxon>
    </lineage>
</organism>
<dbReference type="Proteomes" id="UP001567538">
    <property type="component" value="Unassembled WGS sequence"/>
</dbReference>
<proteinExistence type="predicted"/>
<keyword evidence="1" id="KW-0808">Transferase</keyword>
<evidence type="ECO:0000313" key="2">
    <source>
        <dbReference type="Proteomes" id="UP001567538"/>
    </source>
</evidence>
<dbReference type="PANTHER" id="PTHR46371">
    <property type="entry name" value="OS04G0464100 PROTEIN"/>
    <property type="match status" value="1"/>
</dbReference>
<dbReference type="GO" id="GO:0032259">
    <property type="term" value="P:methylation"/>
    <property type="evidence" value="ECO:0007669"/>
    <property type="project" value="UniProtKB-KW"/>
</dbReference>
<dbReference type="Gene3D" id="3.30.70.100">
    <property type="match status" value="1"/>
</dbReference>
<sequence length="97" mass="10440">MHSEKAKSKAMKIAVAVQGVNSVSIGASDKLEVVGEEVDSVCLANCLRKKFCFAEIISVGEAKPQPPKPPPPPPYCHPICYESVYVYDPPPPNCSIL</sequence>
<reference evidence="1 2" key="1">
    <citation type="submission" date="2024-06" db="EMBL/GenBank/DDBJ databases">
        <title>A chromosome level genome sequence of Diviner's sage (Salvia divinorum).</title>
        <authorList>
            <person name="Ford S.A."/>
            <person name="Ro D.-K."/>
            <person name="Ness R.W."/>
            <person name="Phillips M.A."/>
        </authorList>
    </citation>
    <scope>NUCLEOTIDE SEQUENCE [LARGE SCALE GENOMIC DNA]</scope>
    <source>
        <strain evidence="1">SAF-2024a</strain>
        <tissue evidence="1">Leaf</tissue>
    </source>
</reference>
<dbReference type="EMBL" id="JBEAFC010000005">
    <property type="protein sequence ID" value="KAL1556110.1"/>
    <property type="molecule type" value="Genomic_DNA"/>
</dbReference>
<protein>
    <submittedName>
        <fullName evidence="1">25S rRNA (Uracil(2634)-N(3))-methyltransferase</fullName>
        <ecNumber evidence="1">2.1.1.313</ecNumber>
    </submittedName>
</protein>